<gene>
    <name evidence="1" type="ORF">FB558_0059</name>
</gene>
<reference evidence="1 2" key="1">
    <citation type="submission" date="2019-06" db="EMBL/GenBank/DDBJ databases">
        <title>Sequencing the genomes of 1000 actinobacteria strains.</title>
        <authorList>
            <person name="Klenk H.-P."/>
        </authorList>
    </citation>
    <scope>NUCLEOTIDE SEQUENCE [LARGE SCALE GENOMIC DNA]</scope>
    <source>
        <strain evidence="1 2">DSM 45301</strain>
    </source>
</reference>
<comment type="caution">
    <text evidence="1">The sequence shown here is derived from an EMBL/GenBank/DDBJ whole genome shotgun (WGS) entry which is preliminary data.</text>
</comment>
<keyword evidence="2" id="KW-1185">Reference proteome</keyword>
<organism evidence="1 2">
    <name type="scientific">Pseudonocardia kunmingensis</name>
    <dbReference type="NCBI Taxonomy" id="630975"/>
    <lineage>
        <taxon>Bacteria</taxon>
        <taxon>Bacillati</taxon>
        <taxon>Actinomycetota</taxon>
        <taxon>Actinomycetes</taxon>
        <taxon>Pseudonocardiales</taxon>
        <taxon>Pseudonocardiaceae</taxon>
        <taxon>Pseudonocardia</taxon>
    </lineage>
</organism>
<proteinExistence type="predicted"/>
<evidence type="ECO:0000313" key="2">
    <source>
        <dbReference type="Proteomes" id="UP000315677"/>
    </source>
</evidence>
<dbReference type="Proteomes" id="UP000315677">
    <property type="component" value="Unassembled WGS sequence"/>
</dbReference>
<dbReference type="EMBL" id="VFPA01000001">
    <property type="protein sequence ID" value="TQM13327.1"/>
    <property type="molecule type" value="Genomic_DNA"/>
</dbReference>
<accession>A0A543DVH8</accession>
<protein>
    <submittedName>
        <fullName evidence="1">Uncharacterized protein</fullName>
    </submittedName>
</protein>
<sequence>MDRMGRPRPGARFAALLVLQGMESPTAERVLVDVAPPSLAVVLVQTTTSAAMTSRSAITDSIDWARV</sequence>
<evidence type="ECO:0000313" key="1">
    <source>
        <dbReference type="EMBL" id="TQM13327.1"/>
    </source>
</evidence>
<name>A0A543DVH8_9PSEU</name>
<dbReference type="AlphaFoldDB" id="A0A543DVH8"/>